<gene>
    <name evidence="1" type="ordered locus">Tery_4888</name>
</gene>
<name>Q10VB0_TRIEI</name>
<dbReference type="EMBL" id="CP000393">
    <property type="protein sequence ID" value="ABG53814.1"/>
    <property type="molecule type" value="Genomic_DNA"/>
</dbReference>
<dbReference type="AlphaFoldDB" id="Q10VB0"/>
<proteinExistence type="predicted"/>
<accession>Q10VB0</accession>
<dbReference type="HOGENOM" id="CLU_3259392_0_0_3"/>
<protein>
    <submittedName>
        <fullName evidence="1">Uncharacterized protein</fullName>
    </submittedName>
</protein>
<organism evidence="1">
    <name type="scientific">Trichodesmium erythraeum (strain IMS101)</name>
    <dbReference type="NCBI Taxonomy" id="203124"/>
    <lineage>
        <taxon>Bacteria</taxon>
        <taxon>Bacillati</taxon>
        <taxon>Cyanobacteriota</taxon>
        <taxon>Cyanophyceae</taxon>
        <taxon>Oscillatoriophycideae</taxon>
        <taxon>Oscillatoriales</taxon>
        <taxon>Microcoleaceae</taxon>
        <taxon>Trichodesmium</taxon>
    </lineage>
</organism>
<sequence length="42" mass="5206">MVSAHQQQIIFFRLWIDILQELLPSSLLEQFQKKEDEYLWIQ</sequence>
<reference evidence="1" key="1">
    <citation type="submission" date="2006-06" db="EMBL/GenBank/DDBJ databases">
        <title>Complete sequence of Trichodesmium erythraeum IMS101.</title>
        <authorList>
            <consortium name="US DOE Joint Genome Institute"/>
            <person name="Copeland A."/>
            <person name="Lucas S."/>
            <person name="Lapidus A."/>
            <person name="Barry K."/>
            <person name="Detter J.C."/>
            <person name="Glavina del Rio T."/>
            <person name="Hammon N."/>
            <person name="Israni S."/>
            <person name="Dalin E."/>
            <person name="Tice H."/>
            <person name="Pitluck S."/>
            <person name="Kiss H."/>
            <person name="Munk A.C."/>
            <person name="Brettin T."/>
            <person name="Bruce D."/>
            <person name="Han C."/>
            <person name="Tapia R."/>
            <person name="Gilna P."/>
            <person name="Schmutz J."/>
            <person name="Larimer F."/>
            <person name="Land M."/>
            <person name="Hauser L."/>
            <person name="Kyrpides N."/>
            <person name="Kim E."/>
            <person name="Richardson P."/>
        </authorList>
    </citation>
    <scope>NUCLEOTIDE SEQUENCE [LARGE SCALE GENOMIC DNA]</scope>
    <source>
        <strain evidence="1">IMS101</strain>
    </source>
</reference>
<dbReference type="KEGG" id="ter:Tery_4888"/>
<evidence type="ECO:0000313" key="1">
    <source>
        <dbReference type="EMBL" id="ABG53814.1"/>
    </source>
</evidence>
<dbReference type="RefSeq" id="WP_011614116.1">
    <property type="nucleotide sequence ID" value="NC_008312.1"/>
</dbReference>